<dbReference type="InterPro" id="IPR010690">
    <property type="entry name" value="YqfD"/>
</dbReference>
<evidence type="ECO:0000313" key="1">
    <source>
        <dbReference type="EMBL" id="MCU6706516.1"/>
    </source>
</evidence>
<evidence type="ECO:0000313" key="2">
    <source>
        <dbReference type="Proteomes" id="UP001208131"/>
    </source>
</evidence>
<protein>
    <submittedName>
        <fullName evidence="1">Sporulation protein YqfD</fullName>
    </submittedName>
</protein>
<dbReference type="Pfam" id="PF06898">
    <property type="entry name" value="YqfD"/>
    <property type="match status" value="1"/>
</dbReference>
<proteinExistence type="predicted"/>
<sequence length="395" mass="44768">MIFGYIDYVITGDSFTKFFRRIMSKKLPVSKMCEKNGKLTLRMPAEHCKALERLCDELGLEYTATKRHGSFVLAKRFFGRGGLVIGTAAVMLSCFYLSNVVVRFDILSDDENIRKGVMSVLKEEGVETGTYIPSIDLIVTERALKQKVEGISWAGITRKGDTLIIDVIETEGDTKRESNRYPSNLVACENGVIEKVEVYDGQLKIPVGSGVTKGDIVVGGEIITSKSSWIDGKENVETKTSYARSKGKILGTFERTVTFTQPFEDKTEKTTGKRDTKRFFTVFDADIPLFFSKPEGYWKNEQRYSPLSLFGLEMPFGITTCELEEYKFSQDTLTEQQALDAVHEKAYLYEENFLSDYEIKDRQVEDNVTENGVTATVTYTLYGELCREVEFFIKK</sequence>
<dbReference type="EMBL" id="JAOQJZ010000012">
    <property type="protein sequence ID" value="MCU6706516.1"/>
    <property type="molecule type" value="Genomic_DNA"/>
</dbReference>
<organism evidence="1 2">
    <name type="scientific">Hominimerdicola aceti</name>
    <dbReference type="NCBI Taxonomy" id="2981726"/>
    <lineage>
        <taxon>Bacteria</taxon>
        <taxon>Bacillati</taxon>
        <taxon>Bacillota</taxon>
        <taxon>Clostridia</taxon>
        <taxon>Eubacteriales</taxon>
        <taxon>Oscillospiraceae</taxon>
        <taxon>Hominimerdicola</taxon>
    </lineage>
</organism>
<name>A0AAE3LNA4_9FIRM</name>
<reference evidence="1 2" key="1">
    <citation type="journal article" date="2021" name="ISME Commun">
        <title>Automated analysis of genomic sequences facilitates high-throughput and comprehensive description of bacteria.</title>
        <authorList>
            <person name="Hitch T.C.A."/>
        </authorList>
    </citation>
    <scope>NUCLEOTIDE SEQUENCE [LARGE SCALE GENOMIC DNA]</scope>
    <source>
        <strain evidence="1 2">Sanger_31</strain>
    </source>
</reference>
<accession>A0AAE3LNA4</accession>
<comment type="caution">
    <text evidence="1">The sequence shown here is derived from an EMBL/GenBank/DDBJ whole genome shotgun (WGS) entry which is preliminary data.</text>
</comment>
<dbReference type="Proteomes" id="UP001208131">
    <property type="component" value="Unassembled WGS sequence"/>
</dbReference>
<keyword evidence="2" id="KW-1185">Reference proteome</keyword>
<dbReference type="RefSeq" id="WP_022287810.1">
    <property type="nucleotide sequence ID" value="NZ_JAOQJZ010000012.1"/>
</dbReference>
<gene>
    <name evidence="1" type="ORF">OCV57_11350</name>
</gene>
<dbReference type="AlphaFoldDB" id="A0AAE3LNA4"/>